<proteinExistence type="predicted"/>
<feature type="domain" description="DUF559" evidence="2">
    <location>
        <begin position="180"/>
        <end position="230"/>
    </location>
</feature>
<accession>A0A229VYL5</accession>
<organism evidence="3 4">
    <name type="scientific">Bifidobacterium vansinderenii</name>
    <dbReference type="NCBI Taxonomy" id="1984871"/>
    <lineage>
        <taxon>Bacteria</taxon>
        <taxon>Bacillati</taxon>
        <taxon>Actinomycetota</taxon>
        <taxon>Actinomycetes</taxon>
        <taxon>Bifidobacteriales</taxon>
        <taxon>Bifidobacteriaceae</taxon>
        <taxon>Bifidobacterium</taxon>
    </lineage>
</organism>
<dbReference type="OrthoDB" id="3173471at2"/>
<evidence type="ECO:0000256" key="1">
    <source>
        <dbReference type="SAM" id="MobiDB-lite"/>
    </source>
</evidence>
<dbReference type="Gene3D" id="3.40.960.10">
    <property type="entry name" value="VSR Endonuclease"/>
    <property type="match status" value="1"/>
</dbReference>
<dbReference type="Proteomes" id="UP000215433">
    <property type="component" value="Unassembled WGS sequence"/>
</dbReference>
<dbReference type="AlphaFoldDB" id="A0A229VYL5"/>
<comment type="caution">
    <text evidence="3">The sequence shown here is derived from an EMBL/GenBank/DDBJ whole genome shotgun (WGS) entry which is preliminary data.</text>
</comment>
<dbReference type="SUPFAM" id="SSF52980">
    <property type="entry name" value="Restriction endonuclease-like"/>
    <property type="match status" value="1"/>
</dbReference>
<name>A0A229VYL5_9BIFI</name>
<sequence length="312" mass="36186">MAVCDALQHRLRRTIPVYDLCTSLELQSVELPPEATLNKAHCHVAVRDVADRRRLSGVVFHRYRRPFATVMVARRFRCVAVIDVWMHYARFLSIEGLVILLDNMTRRDGRMRRTTLEEVRRELDRAGSFQGRHKCVRALRLARERTDSSWETKGRLALMRYGLPCPSVNYPVLAESRKMLLDMAYPEWKIGIEYDGGHHAMQWKDDNRRREKLERQGWRIITIFVEDLASESAEESAARRVADAIEQVTEKPCPLTDRQSLEQLSDGRRWRYKTLQCRVPSLPEADGESDLAGYDRIMEEESAGQRMSGEPG</sequence>
<gene>
    <name evidence="3" type="ORF">Tam10B_1051</name>
</gene>
<evidence type="ECO:0000313" key="4">
    <source>
        <dbReference type="Proteomes" id="UP000215433"/>
    </source>
</evidence>
<feature type="region of interest" description="Disordered" evidence="1">
    <location>
        <begin position="282"/>
        <end position="312"/>
    </location>
</feature>
<dbReference type="InterPro" id="IPR011335">
    <property type="entry name" value="Restrct_endonuc-II-like"/>
</dbReference>
<dbReference type="EMBL" id="NEWD01000009">
    <property type="protein sequence ID" value="OXN00714.1"/>
    <property type="molecule type" value="Genomic_DNA"/>
</dbReference>
<protein>
    <recommendedName>
        <fullName evidence="2">DUF559 domain-containing protein</fullName>
    </recommendedName>
</protein>
<dbReference type="Pfam" id="PF04480">
    <property type="entry name" value="DUF559"/>
    <property type="match status" value="1"/>
</dbReference>
<evidence type="ECO:0000313" key="3">
    <source>
        <dbReference type="EMBL" id="OXN00714.1"/>
    </source>
</evidence>
<keyword evidence="4" id="KW-1185">Reference proteome</keyword>
<dbReference type="InterPro" id="IPR007569">
    <property type="entry name" value="DUF559"/>
</dbReference>
<dbReference type="RefSeq" id="WP_093960227.1">
    <property type="nucleotide sequence ID" value="NZ_NEWD01000009.1"/>
</dbReference>
<evidence type="ECO:0000259" key="2">
    <source>
        <dbReference type="Pfam" id="PF04480"/>
    </source>
</evidence>
<reference evidence="3 4" key="1">
    <citation type="submission" date="2017-05" db="EMBL/GenBank/DDBJ databases">
        <title>Bifidobacterium vansinderenii sp. nov.</title>
        <authorList>
            <person name="Lugli G.A."/>
            <person name="Duranti S."/>
            <person name="Mangifesta M."/>
        </authorList>
    </citation>
    <scope>NUCLEOTIDE SEQUENCE [LARGE SCALE GENOMIC DNA]</scope>
    <source>
        <strain evidence="3 4">Tam10B</strain>
    </source>
</reference>